<reference evidence="3 4" key="1">
    <citation type="submission" date="2024-09" db="EMBL/GenBank/DDBJ databases">
        <authorList>
            <person name="Sun Q."/>
            <person name="Mori K."/>
        </authorList>
    </citation>
    <scope>NUCLEOTIDE SEQUENCE [LARGE SCALE GENOMIC DNA]</scope>
    <source>
        <strain evidence="3 4">NCAIM B.02604</strain>
    </source>
</reference>
<proteinExistence type="predicted"/>
<evidence type="ECO:0000313" key="3">
    <source>
        <dbReference type="EMBL" id="MFC0582230.1"/>
    </source>
</evidence>
<dbReference type="RefSeq" id="WP_377459232.1">
    <property type="nucleotide sequence ID" value="NZ_JBHLUB010000029.1"/>
</dbReference>
<feature type="region of interest" description="Disordered" evidence="1">
    <location>
        <begin position="141"/>
        <end position="169"/>
    </location>
</feature>
<sequence>MTRSVPTERPTLKLTLVGYVIAWLVPTIIMAAIVFALSVIPGLRIAEVVLSLLPIIAISSLAIGLPGTLLVNWIFRHQLNQWVHVFGYAIVGMLYGLTVLFSAIGGSVPLLIPYIGFPAGILLALGRIMAFRFTVVEDPSAESAEQPTDEQDSAVQDADVHDPDTATTN</sequence>
<evidence type="ECO:0000313" key="4">
    <source>
        <dbReference type="Proteomes" id="UP001589862"/>
    </source>
</evidence>
<name>A0ABV6PAT4_9MICC</name>
<feature type="transmembrane region" description="Helical" evidence="2">
    <location>
        <begin position="12"/>
        <end position="40"/>
    </location>
</feature>
<feature type="compositionally biased region" description="Basic and acidic residues" evidence="1">
    <location>
        <begin position="158"/>
        <end position="169"/>
    </location>
</feature>
<protein>
    <submittedName>
        <fullName evidence="3">Uncharacterized protein</fullName>
    </submittedName>
</protein>
<feature type="transmembrane region" description="Helical" evidence="2">
    <location>
        <begin position="110"/>
        <end position="130"/>
    </location>
</feature>
<accession>A0ABV6PAT4</accession>
<feature type="transmembrane region" description="Helical" evidence="2">
    <location>
        <begin position="52"/>
        <end position="75"/>
    </location>
</feature>
<comment type="caution">
    <text evidence="3">The sequence shown here is derived from an EMBL/GenBank/DDBJ whole genome shotgun (WGS) entry which is preliminary data.</text>
</comment>
<feature type="transmembrane region" description="Helical" evidence="2">
    <location>
        <begin position="82"/>
        <end position="104"/>
    </location>
</feature>
<keyword evidence="2" id="KW-0472">Membrane</keyword>
<keyword evidence="2" id="KW-1133">Transmembrane helix</keyword>
<dbReference type="Proteomes" id="UP001589862">
    <property type="component" value="Unassembled WGS sequence"/>
</dbReference>
<gene>
    <name evidence="3" type="ORF">ACFFFR_07520</name>
</gene>
<dbReference type="EMBL" id="JBHLUB010000029">
    <property type="protein sequence ID" value="MFC0582230.1"/>
    <property type="molecule type" value="Genomic_DNA"/>
</dbReference>
<evidence type="ECO:0000256" key="1">
    <source>
        <dbReference type="SAM" id="MobiDB-lite"/>
    </source>
</evidence>
<organism evidence="3 4">
    <name type="scientific">Micrococcoides hystricis</name>
    <dbReference type="NCBI Taxonomy" id="1572761"/>
    <lineage>
        <taxon>Bacteria</taxon>
        <taxon>Bacillati</taxon>
        <taxon>Actinomycetota</taxon>
        <taxon>Actinomycetes</taxon>
        <taxon>Micrococcales</taxon>
        <taxon>Micrococcaceae</taxon>
        <taxon>Micrococcoides</taxon>
    </lineage>
</organism>
<keyword evidence="4" id="KW-1185">Reference proteome</keyword>
<keyword evidence="2" id="KW-0812">Transmembrane</keyword>
<evidence type="ECO:0000256" key="2">
    <source>
        <dbReference type="SAM" id="Phobius"/>
    </source>
</evidence>